<keyword evidence="3 6" id="KW-1133">Transmembrane helix</keyword>
<evidence type="ECO:0000313" key="8">
    <source>
        <dbReference type="RefSeq" id="XP_059600300.1"/>
    </source>
</evidence>
<dbReference type="Pfam" id="PF07690">
    <property type="entry name" value="MFS_1"/>
    <property type="match status" value="1"/>
</dbReference>
<feature type="transmembrane region" description="Helical" evidence="6">
    <location>
        <begin position="179"/>
        <end position="196"/>
    </location>
</feature>
<dbReference type="InterPro" id="IPR011701">
    <property type="entry name" value="MFS"/>
</dbReference>
<feature type="transmembrane region" description="Helical" evidence="6">
    <location>
        <begin position="483"/>
        <end position="507"/>
    </location>
</feature>
<dbReference type="SUPFAM" id="SSF103473">
    <property type="entry name" value="MFS general substrate transporter"/>
    <property type="match status" value="1"/>
</dbReference>
<evidence type="ECO:0000256" key="4">
    <source>
        <dbReference type="ARBA" id="ARBA00023136"/>
    </source>
</evidence>
<dbReference type="InterPro" id="IPR036259">
    <property type="entry name" value="MFS_trans_sf"/>
</dbReference>
<evidence type="ECO:0000256" key="2">
    <source>
        <dbReference type="ARBA" id="ARBA00022692"/>
    </source>
</evidence>
<proteinExistence type="predicted"/>
<evidence type="ECO:0000256" key="5">
    <source>
        <dbReference type="SAM" id="MobiDB-lite"/>
    </source>
</evidence>
<reference evidence="8" key="2">
    <citation type="submission" date="2025-08" db="UniProtKB">
        <authorList>
            <consortium name="RefSeq"/>
        </authorList>
    </citation>
    <scope>IDENTIFICATION</scope>
</reference>
<evidence type="ECO:0000256" key="3">
    <source>
        <dbReference type="ARBA" id="ARBA00022989"/>
    </source>
</evidence>
<protein>
    <recommendedName>
        <fullName evidence="7">Major facilitator superfamily (MFS) profile domain-containing protein</fullName>
    </recommendedName>
</protein>
<evidence type="ECO:0000256" key="1">
    <source>
        <dbReference type="ARBA" id="ARBA00004141"/>
    </source>
</evidence>
<feature type="transmembrane region" description="Helical" evidence="6">
    <location>
        <begin position="456"/>
        <end position="477"/>
    </location>
</feature>
<feature type="transmembrane region" description="Helical" evidence="6">
    <location>
        <begin position="267"/>
        <end position="287"/>
    </location>
</feature>
<sequence length="583" mass="63599">MLTEAQGAGIEKNPRRGEAHSLYGQHAGTRARRTGASTNPRDAVNIAVAVTGSPIEQHGPLDATLSAQDDRWSRSFGEPEGHIPGWSGVPTPVTTLFKEIPDVLAHVMMAWIVWGKPGYKMASQIDPRSGIATGFDNLAADLHVGYQKLADLVSWSVLSMGLANLVWMPLALCFGKRPVVLVSMAMFVAGIIWTVVAKDYNSLMGARVFASFGYGSIESLGPSILADMFYERNYSSAMAIYALFLSAGSQVGPLIAGYLVAARGWRWFFILCLIVAAVNLVTTFFFLPETLYERGPEEQLDVDDEEKAEAYQSHIESVPEVNAWRRQQQQEQFSYGGYWKSLFKVGLSDAAKENGVFKHLAQLFWLPLPMLLVPGVLIAAMMYGVVLGGVVSISTLSANIFSPPPYSFSSAALGLWTLGSFVGILVVWPIAGPLTDALSSYLRKRNNGVHKPEHRVPALIIPFVITPLGLVIFGYTVSRHMQYVIPAVGSAMSAAGLTLVPSVMLSYVVDSYPHTSGEALVLVNTSKNVVAFGLSKGSVSWMTTQGVDKMFYEFAAVQWAVLALGLPLYFFGPWIRKRTSKYF</sequence>
<reference evidence="8" key="1">
    <citation type="submission" date="2025-02" db="EMBL/GenBank/DDBJ databases">
        <authorList>
            <consortium name="NCBI Genome Project"/>
        </authorList>
    </citation>
    <scope>NUCLEOTIDE SEQUENCE</scope>
</reference>
<keyword evidence="4 6" id="KW-0472">Membrane</keyword>
<organism evidence="8">
    <name type="scientific">Aspergillus niger</name>
    <dbReference type="NCBI Taxonomy" id="5061"/>
    <lineage>
        <taxon>Eukaryota</taxon>
        <taxon>Fungi</taxon>
        <taxon>Dikarya</taxon>
        <taxon>Ascomycota</taxon>
        <taxon>Pezizomycotina</taxon>
        <taxon>Eurotiomycetes</taxon>
        <taxon>Eurotiomycetidae</taxon>
        <taxon>Eurotiales</taxon>
        <taxon>Aspergillaceae</taxon>
        <taxon>Aspergillus</taxon>
        <taxon>Aspergillus subgen. Circumdati</taxon>
    </lineage>
</organism>
<dbReference type="PANTHER" id="PTHR23502:SF160">
    <property type="entry name" value="MAJOR FACILITATOR SUPERFAMILY (MFS) PROFILE DOMAIN-CONTAINING PROTEIN-RELATED"/>
    <property type="match status" value="1"/>
</dbReference>
<feature type="transmembrane region" description="Helical" evidence="6">
    <location>
        <begin position="368"/>
        <end position="393"/>
    </location>
</feature>
<dbReference type="InterPro" id="IPR020846">
    <property type="entry name" value="MFS_dom"/>
</dbReference>
<dbReference type="RefSeq" id="XP_059600300.1">
    <property type="nucleotide sequence ID" value="XM_059747097.1"/>
</dbReference>
<accession>A0AAJ8BQ94</accession>
<dbReference type="PANTHER" id="PTHR23502">
    <property type="entry name" value="MAJOR FACILITATOR SUPERFAMILY"/>
    <property type="match status" value="1"/>
</dbReference>
<feature type="transmembrane region" description="Helical" evidence="6">
    <location>
        <begin position="238"/>
        <end position="261"/>
    </location>
</feature>
<feature type="domain" description="Major facilitator superfamily (MFS) profile" evidence="7">
    <location>
        <begin position="103"/>
        <end position="583"/>
    </location>
</feature>
<comment type="subcellular location">
    <subcellularLocation>
        <location evidence="1">Membrane</location>
        <topology evidence="1">Multi-pass membrane protein</topology>
    </subcellularLocation>
</comment>
<feature type="transmembrane region" description="Helical" evidence="6">
    <location>
        <begin position="152"/>
        <end position="172"/>
    </location>
</feature>
<feature type="transmembrane region" description="Helical" evidence="6">
    <location>
        <begin position="551"/>
        <end position="571"/>
    </location>
</feature>
<feature type="region of interest" description="Disordered" evidence="5">
    <location>
        <begin position="1"/>
        <end position="40"/>
    </location>
</feature>
<dbReference type="PROSITE" id="PS50850">
    <property type="entry name" value="MFS"/>
    <property type="match status" value="1"/>
</dbReference>
<dbReference type="VEuPathDB" id="FungiDB:An03g04740"/>
<dbReference type="Gene3D" id="1.20.1250.20">
    <property type="entry name" value="MFS general substrate transporter like domains"/>
    <property type="match status" value="1"/>
</dbReference>
<dbReference type="GeneID" id="4980463"/>
<dbReference type="GO" id="GO:0016020">
    <property type="term" value="C:membrane"/>
    <property type="evidence" value="ECO:0007669"/>
    <property type="project" value="UniProtKB-SubCell"/>
</dbReference>
<keyword evidence="2 6" id="KW-0812">Transmembrane</keyword>
<gene>
    <name evidence="8" type="ORF">An03g04740</name>
</gene>
<name>A0AAJ8BQ94_ASPNG</name>
<dbReference type="AlphaFoldDB" id="A0AAJ8BQ94"/>
<evidence type="ECO:0000259" key="7">
    <source>
        <dbReference type="PROSITE" id="PS50850"/>
    </source>
</evidence>
<dbReference type="KEGG" id="ang:An03g04740"/>
<feature type="transmembrane region" description="Helical" evidence="6">
    <location>
        <begin position="413"/>
        <end position="435"/>
    </location>
</feature>
<evidence type="ECO:0000256" key="6">
    <source>
        <dbReference type="SAM" id="Phobius"/>
    </source>
</evidence>